<dbReference type="PANTHER" id="PTHR10696:SF25">
    <property type="entry name" value="OXIDOREDUCTASE AIM17-RELATED"/>
    <property type="match status" value="1"/>
</dbReference>
<proteinExistence type="inferred from homology"/>
<accession>A0AAX4H3X5</accession>
<dbReference type="Proteomes" id="UP001338582">
    <property type="component" value="Chromosome 1"/>
</dbReference>
<keyword evidence="4" id="KW-0223">Dioxygenase</keyword>
<organism evidence="8 9">
    <name type="scientific">Australozyma saopauloensis</name>
    <dbReference type="NCBI Taxonomy" id="291208"/>
    <lineage>
        <taxon>Eukaryota</taxon>
        <taxon>Fungi</taxon>
        <taxon>Dikarya</taxon>
        <taxon>Ascomycota</taxon>
        <taxon>Saccharomycotina</taxon>
        <taxon>Pichiomycetes</taxon>
        <taxon>Metschnikowiaceae</taxon>
        <taxon>Australozyma</taxon>
    </lineage>
</organism>
<evidence type="ECO:0000256" key="5">
    <source>
        <dbReference type="ARBA" id="ARBA00023002"/>
    </source>
</evidence>
<evidence type="ECO:0000256" key="2">
    <source>
        <dbReference type="ARBA" id="ARBA00008654"/>
    </source>
</evidence>
<dbReference type="InterPro" id="IPR050411">
    <property type="entry name" value="AlphaKG_dependent_hydroxylases"/>
</dbReference>
<evidence type="ECO:0000313" key="9">
    <source>
        <dbReference type="Proteomes" id="UP001338582"/>
    </source>
</evidence>
<dbReference type="SUPFAM" id="SSF51197">
    <property type="entry name" value="Clavaminate synthase-like"/>
    <property type="match status" value="1"/>
</dbReference>
<dbReference type="GO" id="GO:0005739">
    <property type="term" value="C:mitochondrion"/>
    <property type="evidence" value="ECO:0007669"/>
    <property type="project" value="TreeGrafter"/>
</dbReference>
<comment type="cofactor">
    <cofactor evidence="1">
        <name>Fe(2+)</name>
        <dbReference type="ChEBI" id="CHEBI:29033"/>
    </cofactor>
</comment>
<evidence type="ECO:0000256" key="1">
    <source>
        <dbReference type="ARBA" id="ARBA00001954"/>
    </source>
</evidence>
<dbReference type="KEGG" id="asau:88171170"/>
<keyword evidence="9" id="KW-1185">Reference proteome</keyword>
<dbReference type="GO" id="GO:0045329">
    <property type="term" value="P:carnitine biosynthetic process"/>
    <property type="evidence" value="ECO:0007669"/>
    <property type="project" value="TreeGrafter"/>
</dbReference>
<evidence type="ECO:0000256" key="3">
    <source>
        <dbReference type="ARBA" id="ARBA00022723"/>
    </source>
</evidence>
<dbReference type="CDD" id="cd00250">
    <property type="entry name" value="CAS_like"/>
    <property type="match status" value="1"/>
</dbReference>
<dbReference type="InterPro" id="IPR003819">
    <property type="entry name" value="TauD/TfdA-like"/>
</dbReference>
<protein>
    <recommendedName>
        <fullName evidence="7">TauD/TfdA-like domain-containing protein</fullName>
    </recommendedName>
</protein>
<evidence type="ECO:0000313" key="8">
    <source>
        <dbReference type="EMBL" id="WPK22881.1"/>
    </source>
</evidence>
<name>A0AAX4H3X5_9ASCO</name>
<dbReference type="GO" id="GO:0051213">
    <property type="term" value="F:dioxygenase activity"/>
    <property type="evidence" value="ECO:0007669"/>
    <property type="project" value="UniProtKB-KW"/>
</dbReference>
<dbReference type="Pfam" id="PF02668">
    <property type="entry name" value="TauD"/>
    <property type="match status" value="1"/>
</dbReference>
<evidence type="ECO:0000256" key="4">
    <source>
        <dbReference type="ARBA" id="ARBA00022964"/>
    </source>
</evidence>
<dbReference type="InterPro" id="IPR038492">
    <property type="entry name" value="GBBH-like_N_sf"/>
</dbReference>
<keyword evidence="5" id="KW-0560">Oxidoreductase</keyword>
<evidence type="ECO:0000256" key="6">
    <source>
        <dbReference type="ARBA" id="ARBA00023004"/>
    </source>
</evidence>
<dbReference type="GeneID" id="88171170"/>
<keyword evidence="3" id="KW-0479">Metal-binding</keyword>
<dbReference type="Gene3D" id="3.30.2020.30">
    <property type="match status" value="1"/>
</dbReference>
<dbReference type="Gene3D" id="3.60.130.10">
    <property type="entry name" value="Clavaminate synthase-like"/>
    <property type="match status" value="1"/>
</dbReference>
<dbReference type="AlphaFoldDB" id="A0AAX4H3X5"/>
<evidence type="ECO:0000259" key="7">
    <source>
        <dbReference type="Pfam" id="PF02668"/>
    </source>
</evidence>
<sequence length="438" mass="50079">MIFKPNTAQKVISTTFLKSRILARPLSIVSFDNSQITVDLGHERPNHVSFQTIFLRDACGSPESIDISSRQKSFSTAQIARNLQLAEDPIVVDSSEPTLHVAWKHNDGSVSESDYGLSELRKYSSMKNRMAGKFFRDQQKFWNKSDLIKEMKSLNVDYHAYLSGDETFKKVVNSLNKFGICFVNGIDDPTRNPQTQALTDANTGLWPVSKLAKRFGYIKETFYGTLFNVKIEADAKNIANTDVFLPLHMDLCYYESPPGLQLLHFIQNSTTGGENVFADSFLAAQHIRDSDPEAYDALKRVPITFHYDNNNEYYYYLRPLIVEDPYVRCPETGNAQIKEVNYSPPFQGPFEYHVTRDDDPVLFDAFIRGMIAFEEYVNNAANQYVVKIPENTCVIFDNRRVLHSRLHFSAADGGDRWLMGCYVDGDSFRSKLRTYNRD</sequence>
<dbReference type="PANTHER" id="PTHR10696">
    <property type="entry name" value="GAMMA-BUTYROBETAINE HYDROXYLASE-RELATED"/>
    <property type="match status" value="1"/>
</dbReference>
<dbReference type="RefSeq" id="XP_062875268.1">
    <property type="nucleotide sequence ID" value="XM_063019198.1"/>
</dbReference>
<feature type="domain" description="TauD/TfdA-like" evidence="7">
    <location>
        <begin position="155"/>
        <end position="422"/>
    </location>
</feature>
<dbReference type="InterPro" id="IPR042098">
    <property type="entry name" value="TauD-like_sf"/>
</dbReference>
<comment type="similarity">
    <text evidence="2">Belongs to the gamma-BBH/TMLD family.</text>
</comment>
<gene>
    <name evidence="8" type="ORF">PUMCH_000101</name>
</gene>
<dbReference type="EMBL" id="CP138894">
    <property type="protein sequence ID" value="WPK22881.1"/>
    <property type="molecule type" value="Genomic_DNA"/>
</dbReference>
<reference evidence="8 9" key="1">
    <citation type="submission" date="2023-10" db="EMBL/GenBank/DDBJ databases">
        <title>Draft Genome Sequence of Candida saopaulonensis from a very Premature Infant with Sepsis.</title>
        <authorList>
            <person name="Ning Y."/>
            <person name="Dai R."/>
            <person name="Xiao M."/>
            <person name="Xu Y."/>
            <person name="Yan Q."/>
            <person name="Zhang L."/>
        </authorList>
    </citation>
    <scope>NUCLEOTIDE SEQUENCE [LARGE SCALE GENOMIC DNA]</scope>
    <source>
        <strain evidence="8 9">19XY460</strain>
    </source>
</reference>
<dbReference type="GO" id="GO:0046872">
    <property type="term" value="F:metal ion binding"/>
    <property type="evidence" value="ECO:0007669"/>
    <property type="project" value="UniProtKB-KW"/>
</dbReference>
<keyword evidence="6" id="KW-0408">Iron</keyword>